<dbReference type="Proteomes" id="UP001187682">
    <property type="component" value="Unassembled WGS sequence"/>
</dbReference>
<keyword evidence="4" id="KW-1185">Reference proteome</keyword>
<keyword evidence="2" id="KW-0732">Signal</keyword>
<feature type="signal peptide" evidence="2">
    <location>
        <begin position="1"/>
        <end position="17"/>
    </location>
</feature>
<dbReference type="EMBL" id="ONZQ02000005">
    <property type="protein sequence ID" value="SPO01395.1"/>
    <property type="molecule type" value="Genomic_DNA"/>
</dbReference>
<name>A0AAE8MXA1_9PEZI</name>
<dbReference type="AlphaFoldDB" id="A0AAE8MXA1"/>
<feature type="chain" id="PRO_5041947786" evidence="2">
    <location>
        <begin position="18"/>
        <end position="158"/>
    </location>
</feature>
<organism evidence="3 4">
    <name type="scientific">Cephalotrichum gorgonifer</name>
    <dbReference type="NCBI Taxonomy" id="2041049"/>
    <lineage>
        <taxon>Eukaryota</taxon>
        <taxon>Fungi</taxon>
        <taxon>Dikarya</taxon>
        <taxon>Ascomycota</taxon>
        <taxon>Pezizomycotina</taxon>
        <taxon>Sordariomycetes</taxon>
        <taxon>Hypocreomycetidae</taxon>
        <taxon>Microascales</taxon>
        <taxon>Microascaceae</taxon>
        <taxon>Cephalotrichum</taxon>
    </lineage>
</organism>
<proteinExistence type="predicted"/>
<evidence type="ECO:0000256" key="2">
    <source>
        <dbReference type="SAM" id="SignalP"/>
    </source>
</evidence>
<reference evidence="3" key="1">
    <citation type="submission" date="2018-03" db="EMBL/GenBank/DDBJ databases">
        <authorList>
            <person name="Guldener U."/>
        </authorList>
    </citation>
    <scope>NUCLEOTIDE SEQUENCE</scope>
</reference>
<accession>A0AAE8MXA1</accession>
<evidence type="ECO:0000313" key="3">
    <source>
        <dbReference type="EMBL" id="SPO01395.1"/>
    </source>
</evidence>
<evidence type="ECO:0000313" key="4">
    <source>
        <dbReference type="Proteomes" id="UP001187682"/>
    </source>
</evidence>
<feature type="region of interest" description="Disordered" evidence="1">
    <location>
        <begin position="66"/>
        <end position="138"/>
    </location>
</feature>
<sequence length="158" mass="16354">MQLLYLLLSVSPLTVYAELNGPCTGAMATGAYGTRGTCIPTAECTSAGGHYIHNACPLDAEDIKCCVVGGPHDDSDTPAEPETQEPDTEEPDTEEPDTEEPDTEEPETQEPEPTESDAPEESNPAPEPTESSPVQAGAGISTANPIAALALGLAALVF</sequence>
<protein>
    <submittedName>
        <fullName evidence="3">Uncharacterized protein</fullName>
    </submittedName>
</protein>
<comment type="caution">
    <text evidence="3">The sequence shown here is derived from an EMBL/GenBank/DDBJ whole genome shotgun (WGS) entry which is preliminary data.</text>
</comment>
<gene>
    <name evidence="3" type="ORF">DNG_04071</name>
</gene>
<evidence type="ECO:0000256" key="1">
    <source>
        <dbReference type="SAM" id="MobiDB-lite"/>
    </source>
</evidence>
<feature type="compositionally biased region" description="Acidic residues" evidence="1">
    <location>
        <begin position="76"/>
        <end position="120"/>
    </location>
</feature>